<reference evidence="2 3" key="1">
    <citation type="submission" date="2024-01" db="EMBL/GenBank/DDBJ databases">
        <title>Complete genome of Cladobotryum mycophilum ATHUM6906.</title>
        <authorList>
            <person name="Christinaki A.C."/>
            <person name="Myridakis A.I."/>
            <person name="Kouvelis V.N."/>
        </authorList>
    </citation>
    <scope>NUCLEOTIDE SEQUENCE [LARGE SCALE GENOMIC DNA]</scope>
    <source>
        <strain evidence="2 3">ATHUM6906</strain>
    </source>
</reference>
<keyword evidence="3" id="KW-1185">Reference proteome</keyword>
<evidence type="ECO:0000313" key="3">
    <source>
        <dbReference type="Proteomes" id="UP001338125"/>
    </source>
</evidence>
<accession>A0ABR0SAB0</accession>
<evidence type="ECO:0000313" key="2">
    <source>
        <dbReference type="EMBL" id="KAK5989053.1"/>
    </source>
</evidence>
<protein>
    <submittedName>
        <fullName evidence="2">Uncharacterized protein</fullName>
    </submittedName>
</protein>
<dbReference type="EMBL" id="JAVFKD010000015">
    <property type="protein sequence ID" value="KAK5989053.1"/>
    <property type="molecule type" value="Genomic_DNA"/>
</dbReference>
<comment type="caution">
    <text evidence="2">The sequence shown here is derived from an EMBL/GenBank/DDBJ whole genome shotgun (WGS) entry which is preliminary data.</text>
</comment>
<feature type="chain" id="PRO_5045087020" evidence="1">
    <location>
        <begin position="21"/>
        <end position="110"/>
    </location>
</feature>
<name>A0ABR0SAB0_9HYPO</name>
<dbReference type="Proteomes" id="UP001338125">
    <property type="component" value="Unassembled WGS sequence"/>
</dbReference>
<evidence type="ECO:0000256" key="1">
    <source>
        <dbReference type="SAM" id="SignalP"/>
    </source>
</evidence>
<sequence length="110" mass="11388">MRFFTNAALLVSLLGTTALAVEEIGAFGINEASIASSDVNTDYTGDRFELNHGKGVLKAAAAASCPSSYPLYCSRYDFCCPSNAVGCCANACCGKGTTYCGSDGHCYGRA</sequence>
<gene>
    <name evidence="2" type="ORF">PT974_10551</name>
</gene>
<proteinExistence type="predicted"/>
<keyword evidence="1" id="KW-0732">Signal</keyword>
<organism evidence="2 3">
    <name type="scientific">Cladobotryum mycophilum</name>
    <dbReference type="NCBI Taxonomy" id="491253"/>
    <lineage>
        <taxon>Eukaryota</taxon>
        <taxon>Fungi</taxon>
        <taxon>Dikarya</taxon>
        <taxon>Ascomycota</taxon>
        <taxon>Pezizomycotina</taxon>
        <taxon>Sordariomycetes</taxon>
        <taxon>Hypocreomycetidae</taxon>
        <taxon>Hypocreales</taxon>
        <taxon>Hypocreaceae</taxon>
        <taxon>Cladobotryum</taxon>
    </lineage>
</organism>
<feature type="signal peptide" evidence="1">
    <location>
        <begin position="1"/>
        <end position="20"/>
    </location>
</feature>